<organism evidence="1 2">
    <name type="scientific">Sporolactobacillus terrae</name>
    <dbReference type="NCBI Taxonomy" id="269673"/>
    <lineage>
        <taxon>Bacteria</taxon>
        <taxon>Bacillati</taxon>
        <taxon>Bacillota</taxon>
        <taxon>Bacilli</taxon>
        <taxon>Bacillales</taxon>
        <taxon>Sporolactobacillaceae</taxon>
        <taxon>Sporolactobacillus</taxon>
    </lineage>
</organism>
<sequence length="143" mass="17008">MLDQLLSQIENKKKSRGRSMRLSAKKENIDRLKKWVSDHVQHNLWFSEYEHFLNKMDGLNYNGLVIYNSDPSDENNNLISANEIWWDIESNTHYLFLGDGNISWYAYDIEKNKFVELDKPSGDLICEFDHFNQMFEQALKNLL</sequence>
<proteinExistence type="predicted"/>
<dbReference type="NCBIfam" id="NF038335">
    <property type="entry name" value="YPO0640_fam"/>
    <property type="match status" value="1"/>
</dbReference>
<accession>A0ABX5Q4L5</accession>
<name>A0ABX5Q4L5_9BACL</name>
<keyword evidence="2" id="KW-1185">Reference proteome</keyword>
<dbReference type="Proteomes" id="UP000285882">
    <property type="component" value="Chromosome"/>
</dbReference>
<dbReference type="RefSeq" id="WP_128166081.1">
    <property type="nucleotide sequence ID" value="NZ_CP025688.1"/>
</dbReference>
<evidence type="ECO:0000313" key="2">
    <source>
        <dbReference type="Proteomes" id="UP000285882"/>
    </source>
</evidence>
<reference evidence="1 2" key="1">
    <citation type="submission" date="2018-01" db="EMBL/GenBank/DDBJ databases">
        <title>Complete genome sequencing of Sporolactobacillus terrae DLG3.</title>
        <authorList>
            <person name="Nam Y.-D."/>
            <person name="Kang J."/>
            <person name="Chung W.-H."/>
        </authorList>
    </citation>
    <scope>NUCLEOTIDE SEQUENCE [LARGE SCALE GENOMIC DNA]</scope>
    <source>
        <strain evidence="1 2">DLG3</strain>
    </source>
</reference>
<gene>
    <name evidence="1" type="ORF">C0674_02530</name>
</gene>
<dbReference type="SUPFAM" id="SSF160631">
    <property type="entry name" value="SMI1/KNR4-like"/>
    <property type="match status" value="1"/>
</dbReference>
<dbReference type="EMBL" id="CP025688">
    <property type="protein sequence ID" value="QAA21588.1"/>
    <property type="molecule type" value="Genomic_DNA"/>
</dbReference>
<evidence type="ECO:0000313" key="1">
    <source>
        <dbReference type="EMBL" id="QAA21588.1"/>
    </source>
</evidence>
<dbReference type="InterPro" id="IPR037883">
    <property type="entry name" value="Knr4/Smi1-like_sf"/>
</dbReference>
<protein>
    <submittedName>
        <fullName evidence="1">SMI1 / KNR4 family protein</fullName>
    </submittedName>
</protein>